<evidence type="ECO:0000256" key="1">
    <source>
        <dbReference type="SAM" id="Phobius"/>
    </source>
</evidence>
<evidence type="ECO:0000313" key="2">
    <source>
        <dbReference type="EMBL" id="ETO27943.1"/>
    </source>
</evidence>
<keyword evidence="1" id="KW-0472">Membrane</keyword>
<protein>
    <submittedName>
        <fullName evidence="2">Uncharacterized protein</fullName>
    </submittedName>
</protein>
<keyword evidence="3" id="KW-1185">Reference proteome</keyword>
<gene>
    <name evidence="2" type="ORF">RFI_09192</name>
</gene>
<feature type="transmembrane region" description="Helical" evidence="1">
    <location>
        <begin position="72"/>
        <end position="91"/>
    </location>
</feature>
<reference evidence="2 3" key="1">
    <citation type="journal article" date="2013" name="Curr. Biol.">
        <title>The Genome of the Foraminiferan Reticulomyxa filosa.</title>
        <authorList>
            <person name="Glockner G."/>
            <person name="Hulsmann N."/>
            <person name="Schleicher M."/>
            <person name="Noegel A.A."/>
            <person name="Eichinger L."/>
            <person name="Gallinger C."/>
            <person name="Pawlowski J."/>
            <person name="Sierra R."/>
            <person name="Euteneuer U."/>
            <person name="Pillet L."/>
            <person name="Moustafa A."/>
            <person name="Platzer M."/>
            <person name="Groth M."/>
            <person name="Szafranski K."/>
            <person name="Schliwa M."/>
        </authorList>
    </citation>
    <scope>NUCLEOTIDE SEQUENCE [LARGE SCALE GENOMIC DNA]</scope>
</reference>
<proteinExistence type="predicted"/>
<sequence>MDSQGQVCGWARLSKVEHCIGKNTHVWLYKGVSATTEFAVQHQPKSMVLPLGKVLHDCATDCCEIAEFCAKLFALCIRTYILLIFILFQFAQKKKKSKTNKPKMNNGSTCKVEKGTPKFEDGIFLVEYLLFLCMVSVFRSSGWDKWMVIVGDIDKWKYSMVVEILELCERYQLWKAWNGMNGIITMKDCLEMAVYYDVFFKSPLHSEIEWREKFHMKDGVLLQCVMHGILGRNPSQNIMSWSDVETLLPCLLEIACLVVTSHSVIPKLIALPQMKWISVKF</sequence>
<keyword evidence="1" id="KW-1133">Transmembrane helix</keyword>
<keyword evidence="1" id="KW-0812">Transmembrane</keyword>
<name>X6NPV3_RETFI</name>
<comment type="caution">
    <text evidence="2">The sequence shown here is derived from an EMBL/GenBank/DDBJ whole genome shotgun (WGS) entry which is preliminary data.</text>
</comment>
<evidence type="ECO:0000313" key="3">
    <source>
        <dbReference type="Proteomes" id="UP000023152"/>
    </source>
</evidence>
<dbReference type="Proteomes" id="UP000023152">
    <property type="component" value="Unassembled WGS sequence"/>
</dbReference>
<dbReference type="EMBL" id="ASPP01006953">
    <property type="protein sequence ID" value="ETO27943.1"/>
    <property type="molecule type" value="Genomic_DNA"/>
</dbReference>
<dbReference type="AlphaFoldDB" id="X6NPV3"/>
<organism evidence="2 3">
    <name type="scientific">Reticulomyxa filosa</name>
    <dbReference type="NCBI Taxonomy" id="46433"/>
    <lineage>
        <taxon>Eukaryota</taxon>
        <taxon>Sar</taxon>
        <taxon>Rhizaria</taxon>
        <taxon>Retaria</taxon>
        <taxon>Foraminifera</taxon>
        <taxon>Monothalamids</taxon>
        <taxon>Reticulomyxidae</taxon>
        <taxon>Reticulomyxa</taxon>
    </lineage>
</organism>
<accession>X6NPV3</accession>